<dbReference type="InterPro" id="IPR043519">
    <property type="entry name" value="NT_sf"/>
</dbReference>
<dbReference type="Gene3D" id="3.30.460.10">
    <property type="entry name" value="Beta Polymerase, domain 2"/>
    <property type="match status" value="1"/>
</dbReference>
<dbReference type="Pfam" id="PF01909">
    <property type="entry name" value="NTP_transf_2"/>
    <property type="match status" value="1"/>
</dbReference>
<gene>
    <name evidence="2" type="ORF">YHS_04820</name>
</gene>
<reference evidence="2" key="1">
    <citation type="submission" date="2017-11" db="EMBL/GenBank/DDBJ databases">
        <title>Complete Genome Sequence from Moraxella oslensis YHS isolated from human skin.</title>
        <authorList>
            <person name="Lee K."/>
            <person name="Lim J.Y."/>
            <person name="Hwang I."/>
        </authorList>
    </citation>
    <scope>NUCLEOTIDE SEQUENCE</scope>
    <source>
        <strain evidence="2">YHS</strain>
    </source>
</reference>
<name>A0A2D2E1P0_FAUOS</name>
<feature type="domain" description="Polymerase nucleotidyl transferase" evidence="1">
    <location>
        <begin position="15"/>
        <end position="90"/>
    </location>
</feature>
<protein>
    <submittedName>
        <fullName evidence="2">Nucleotidyltransferase domain-containing protein</fullName>
    </submittedName>
</protein>
<dbReference type="AlphaFoldDB" id="A0A2D2E1P0"/>
<evidence type="ECO:0000259" key="1">
    <source>
        <dbReference type="Pfam" id="PF01909"/>
    </source>
</evidence>
<organism evidence="2">
    <name type="scientific">Faucicola osloensis</name>
    <name type="common">Moraxella osloensis</name>
    <dbReference type="NCBI Taxonomy" id="34062"/>
    <lineage>
        <taxon>Bacteria</taxon>
        <taxon>Pseudomonadati</taxon>
        <taxon>Pseudomonadota</taxon>
        <taxon>Gammaproteobacteria</taxon>
        <taxon>Moraxellales</taxon>
        <taxon>Moraxellaceae</taxon>
        <taxon>Faucicola</taxon>
    </lineage>
</organism>
<dbReference type="SUPFAM" id="SSF81301">
    <property type="entry name" value="Nucleotidyltransferase"/>
    <property type="match status" value="1"/>
</dbReference>
<sequence length="98" mass="11050">MHSLTISAQDLQVIRQILPKIGYRVCAFGSRTKDTAKPYSDLDLVIMSDEPISLAKLGEIKEAFAESDLTYKVDVSDWASLSEEFRQRIEPDLVKIGF</sequence>
<dbReference type="GO" id="GO:0016779">
    <property type="term" value="F:nucleotidyltransferase activity"/>
    <property type="evidence" value="ECO:0007669"/>
    <property type="project" value="InterPro"/>
</dbReference>
<dbReference type="InterPro" id="IPR002934">
    <property type="entry name" value="Polymerase_NTP_transf_dom"/>
</dbReference>
<proteinExistence type="predicted"/>
<evidence type="ECO:0000313" key="2">
    <source>
        <dbReference type="EMBL" id="ATQ83199.1"/>
    </source>
</evidence>
<accession>A0A2D2E1P0</accession>
<dbReference type="CDD" id="cd05403">
    <property type="entry name" value="NT_KNTase_like"/>
    <property type="match status" value="1"/>
</dbReference>
<dbReference type="EMBL" id="CP024176">
    <property type="protein sequence ID" value="ATQ83199.1"/>
    <property type="molecule type" value="Genomic_DNA"/>
</dbReference>